<dbReference type="SUPFAM" id="SSF102114">
    <property type="entry name" value="Radical SAM enzymes"/>
    <property type="match status" value="1"/>
</dbReference>
<dbReference type="InterPro" id="IPR010723">
    <property type="entry name" value="HemN_C"/>
</dbReference>
<dbReference type="NCBIfam" id="TIGR00539">
    <property type="entry name" value="hemN_rel"/>
    <property type="match status" value="1"/>
</dbReference>
<evidence type="ECO:0000313" key="5">
    <source>
        <dbReference type="Proteomes" id="UP000662678"/>
    </source>
</evidence>
<comment type="subcellular location">
    <subcellularLocation>
        <location evidence="2">Cytoplasm</location>
    </subcellularLocation>
</comment>
<keyword evidence="2" id="KW-0411">Iron-sulfur</keyword>
<keyword evidence="2" id="KW-0949">S-adenosyl-L-methionine</keyword>
<accession>A0ABQ3HC72</accession>
<comment type="similarity">
    <text evidence="1">Belongs to the anaerobic coproporphyrinogen-III oxidase family. HemW subfamily.</text>
</comment>
<dbReference type="PANTHER" id="PTHR13932:SF5">
    <property type="entry name" value="RADICAL S-ADENOSYL METHIONINE DOMAIN-CONTAINING PROTEIN 1, MITOCHONDRIAL"/>
    <property type="match status" value="1"/>
</dbReference>
<keyword evidence="2" id="KW-0349">Heme</keyword>
<reference evidence="5" key="1">
    <citation type="journal article" date="2019" name="Int. J. Syst. Evol. Microbiol.">
        <title>The Global Catalogue of Microorganisms (GCM) 10K type strain sequencing project: providing services to taxonomists for standard genome sequencing and annotation.</title>
        <authorList>
            <consortium name="The Broad Institute Genomics Platform"/>
            <consortium name="The Broad Institute Genome Sequencing Center for Infectious Disease"/>
            <person name="Wu L."/>
            <person name="Ma J."/>
        </authorList>
    </citation>
    <scope>NUCLEOTIDE SEQUENCE [LARGE SCALE GENOMIC DNA]</scope>
    <source>
        <strain evidence="5">KCTC 23713</strain>
    </source>
</reference>
<feature type="domain" description="Radical SAM core" evidence="3">
    <location>
        <begin position="14"/>
        <end position="266"/>
    </location>
</feature>
<dbReference type="InterPro" id="IPR007197">
    <property type="entry name" value="rSAM"/>
</dbReference>
<comment type="function">
    <text evidence="2">Probably acts as a heme chaperone, transferring heme to an unknown acceptor. Binds one molecule of heme per monomer, possibly covalently. Binds 1 [4Fe-4S] cluster. The cluster is coordinated with 3 cysteines and an exchangeable S-adenosyl-L-methionine.</text>
</comment>
<gene>
    <name evidence="4" type="ORF">GCM10011419_27990</name>
</gene>
<dbReference type="InterPro" id="IPR058240">
    <property type="entry name" value="rSAM_sf"/>
</dbReference>
<sequence>MQVTKISLSGLSGLKELPPLSLYIHFPWCVKKCPYCDFNSHEFKPVPGAIAIADGSDIGRSRVGDGFDEMAYVETLLRDFEYSLPAIWGRPITTIFMGGGTPSLFSPEAMAALLAGLRARARIHPDAEITMEANPGTFESERFKGYRDAGINRLSIGIQSFDPRQLKALGRIHDGDEARRAVEIALTHFDNVNLDLMYALPNQTLAEALADIDTAIGFGVTHISAYHLTIEPNTLFAVQLPANLPDDDISADMQEAIEARLEGAGYVHYETSAFGKPGRFARHNVNYWQFGDYVGIGAGAHGKISSHEGVVREMRYKQPAAYLQAIADGNPVQTRHKVGRKELPFEFMMNTLRLTGGFETRLFSERTGLPVSCIQSQLRQAQAEGLIEHNLTHLRPTLKGQRFLNDLLTLFLHDEGEN</sequence>
<evidence type="ECO:0000259" key="3">
    <source>
        <dbReference type="PROSITE" id="PS51918"/>
    </source>
</evidence>
<dbReference type="InterPro" id="IPR034505">
    <property type="entry name" value="Coproporphyrinogen-III_oxidase"/>
</dbReference>
<keyword evidence="2" id="KW-0143">Chaperone</keyword>
<dbReference type="PANTHER" id="PTHR13932">
    <property type="entry name" value="COPROPORPHYRINIGEN III OXIDASE"/>
    <property type="match status" value="1"/>
</dbReference>
<name>A0ABQ3HC72_9NEIS</name>
<evidence type="ECO:0000256" key="2">
    <source>
        <dbReference type="RuleBase" id="RU364116"/>
    </source>
</evidence>
<dbReference type="SFLD" id="SFLDS00029">
    <property type="entry name" value="Radical_SAM"/>
    <property type="match status" value="1"/>
</dbReference>
<dbReference type="InterPro" id="IPR004559">
    <property type="entry name" value="HemW-like"/>
</dbReference>
<dbReference type="SFLD" id="SFLDF00288">
    <property type="entry name" value="HemN-like__clustered_with_nucl"/>
    <property type="match status" value="1"/>
</dbReference>
<dbReference type="CDD" id="cd01335">
    <property type="entry name" value="Radical_SAM"/>
    <property type="match status" value="1"/>
</dbReference>
<protein>
    <recommendedName>
        <fullName evidence="2">Heme chaperone HemW</fullName>
    </recommendedName>
</protein>
<keyword evidence="2" id="KW-0004">4Fe-4S</keyword>
<dbReference type="RefSeq" id="WP_189354724.1">
    <property type="nucleotide sequence ID" value="NZ_BMYP01000055.1"/>
</dbReference>
<dbReference type="SFLD" id="SFLDG01065">
    <property type="entry name" value="anaerobic_coproporphyrinogen-I"/>
    <property type="match status" value="1"/>
</dbReference>
<keyword evidence="2" id="KW-0479">Metal-binding</keyword>
<keyword evidence="2" id="KW-0408">Iron</keyword>
<evidence type="ECO:0000313" key="4">
    <source>
        <dbReference type="EMBL" id="GHD81656.1"/>
    </source>
</evidence>
<dbReference type="Proteomes" id="UP000662678">
    <property type="component" value="Unassembled WGS sequence"/>
</dbReference>
<dbReference type="Gene3D" id="3.30.750.200">
    <property type="match status" value="1"/>
</dbReference>
<dbReference type="Pfam" id="PF06969">
    <property type="entry name" value="HemN_C"/>
    <property type="match status" value="1"/>
</dbReference>
<dbReference type="EMBL" id="BMYP01000055">
    <property type="protein sequence ID" value="GHD81656.1"/>
    <property type="molecule type" value="Genomic_DNA"/>
</dbReference>
<dbReference type="SMART" id="SM00729">
    <property type="entry name" value="Elp3"/>
    <property type="match status" value="1"/>
</dbReference>
<dbReference type="PROSITE" id="PS51918">
    <property type="entry name" value="RADICAL_SAM"/>
    <property type="match status" value="1"/>
</dbReference>
<comment type="caution">
    <text evidence="4">The sequence shown here is derived from an EMBL/GenBank/DDBJ whole genome shotgun (WGS) entry which is preliminary data.</text>
</comment>
<keyword evidence="5" id="KW-1185">Reference proteome</keyword>
<evidence type="ECO:0000256" key="1">
    <source>
        <dbReference type="ARBA" id="ARBA00006100"/>
    </source>
</evidence>
<proteinExistence type="inferred from homology"/>
<dbReference type="SFLD" id="SFLDF00562">
    <property type="entry name" value="HemN-like__clustered_with_heat"/>
    <property type="match status" value="1"/>
</dbReference>
<dbReference type="Pfam" id="PF04055">
    <property type="entry name" value="Radical_SAM"/>
    <property type="match status" value="1"/>
</dbReference>
<keyword evidence="2" id="KW-0963">Cytoplasm</keyword>
<organism evidence="4 5">
    <name type="scientific">Vogesella fluminis</name>
    <dbReference type="NCBI Taxonomy" id="1069161"/>
    <lineage>
        <taxon>Bacteria</taxon>
        <taxon>Pseudomonadati</taxon>
        <taxon>Pseudomonadota</taxon>
        <taxon>Betaproteobacteria</taxon>
        <taxon>Neisseriales</taxon>
        <taxon>Chromobacteriaceae</taxon>
        <taxon>Vogesella</taxon>
    </lineage>
</organism>
<dbReference type="InterPro" id="IPR006638">
    <property type="entry name" value="Elp3/MiaA/NifB-like_rSAM"/>
</dbReference>